<feature type="compositionally biased region" description="Low complexity" evidence="4">
    <location>
        <begin position="109"/>
        <end position="127"/>
    </location>
</feature>
<dbReference type="InterPro" id="IPR000504">
    <property type="entry name" value="RRM_dom"/>
</dbReference>
<dbReference type="AlphaFoldDB" id="A0A6V7NLQ5"/>
<dbReference type="Gene3D" id="3.30.70.330">
    <property type="match status" value="2"/>
</dbReference>
<dbReference type="Pfam" id="PF00076">
    <property type="entry name" value="RRM_1"/>
    <property type="match status" value="2"/>
</dbReference>
<feature type="compositionally biased region" description="Polar residues" evidence="4">
    <location>
        <begin position="479"/>
        <end position="507"/>
    </location>
</feature>
<organism evidence="6">
    <name type="scientific">Ananas comosus var. bracteatus</name>
    <name type="common">red pineapple</name>
    <dbReference type="NCBI Taxonomy" id="296719"/>
    <lineage>
        <taxon>Eukaryota</taxon>
        <taxon>Viridiplantae</taxon>
        <taxon>Streptophyta</taxon>
        <taxon>Embryophyta</taxon>
        <taxon>Tracheophyta</taxon>
        <taxon>Spermatophyta</taxon>
        <taxon>Magnoliopsida</taxon>
        <taxon>Liliopsida</taxon>
        <taxon>Poales</taxon>
        <taxon>Bromeliaceae</taxon>
        <taxon>Bromelioideae</taxon>
        <taxon>Ananas</taxon>
    </lineage>
</organism>
<feature type="region of interest" description="Disordered" evidence="4">
    <location>
        <begin position="372"/>
        <end position="449"/>
    </location>
</feature>
<dbReference type="EMBL" id="LR862139">
    <property type="protein sequence ID" value="CAD1819531.1"/>
    <property type="molecule type" value="Genomic_DNA"/>
</dbReference>
<dbReference type="SUPFAM" id="SSF54928">
    <property type="entry name" value="RNA-binding domain, RBD"/>
    <property type="match status" value="2"/>
</dbReference>
<keyword evidence="1" id="KW-0677">Repeat</keyword>
<evidence type="ECO:0000256" key="1">
    <source>
        <dbReference type="ARBA" id="ARBA00022737"/>
    </source>
</evidence>
<dbReference type="GO" id="GO:0006417">
    <property type="term" value="P:regulation of translation"/>
    <property type="evidence" value="ECO:0007669"/>
    <property type="project" value="TreeGrafter"/>
</dbReference>
<feature type="region of interest" description="Disordered" evidence="4">
    <location>
        <begin position="465"/>
        <end position="513"/>
    </location>
</feature>
<feature type="region of interest" description="Disordered" evidence="4">
    <location>
        <begin position="91"/>
        <end position="127"/>
    </location>
</feature>
<dbReference type="InterPro" id="IPR035979">
    <property type="entry name" value="RBD_domain_sf"/>
</dbReference>
<gene>
    <name evidence="6" type="ORF">CB5_LOCUS2742</name>
</gene>
<protein>
    <recommendedName>
        <fullName evidence="5">RRM domain-containing protein</fullName>
    </recommendedName>
</protein>
<dbReference type="InterPro" id="IPR012677">
    <property type="entry name" value="Nucleotide-bd_a/b_plait_sf"/>
</dbReference>
<dbReference type="PANTHER" id="PTHR48032:SF12">
    <property type="entry name" value="RRM DOMAIN-CONTAINING PROTEIN"/>
    <property type="match status" value="1"/>
</dbReference>
<feature type="domain" description="RRM" evidence="5">
    <location>
        <begin position="11"/>
        <end position="93"/>
    </location>
</feature>
<reference evidence="6" key="1">
    <citation type="submission" date="2020-07" db="EMBL/GenBank/DDBJ databases">
        <authorList>
            <person name="Lin J."/>
        </authorList>
    </citation>
    <scope>NUCLEOTIDE SEQUENCE</scope>
</reference>
<evidence type="ECO:0000256" key="4">
    <source>
        <dbReference type="SAM" id="MobiDB-lite"/>
    </source>
</evidence>
<sequence>MEASSSSSEPGKLFVGGISSETEETHLREYFEKYGAVKEAVVVKERGTGKVRGFAFVEFSDAAAAERVLEEKERTKTKHVICGKEVDVKRAYPRSERNQNHHYSQNGYPNQSPHQNPSPSRRFFNNNNFNGGHSDLKIFVGGLPATTEESNFKRYFEKFGTINDVVVMHDSNTQKSRGFGFITFDSPDAVKEVLKNNFHQLDGKNVEVKIAEPKQENNNNHNGNFTPRTFGRRVPPFGGYQGSMYPHPPYDGGYGLYPGYAAPPFPGFPYAGGGYPAGYAMGNYGGVSYGHHYTYPYPYPRGPWNGYGMMDTQSPVLYGNGPMYPNYVNGGGFGSYAPMASGVYNPENGLTNGEPVAHGGYYVDNGLSIREPARDGAHHEGLSIREPARDGAHHEGLSIREPARDGAHHEGLSNREPAADGAYHVDNGLSNRDPAADGPHRVENGSSNGEAMADTAHHVENALSNRESAEDGASYVENDLSNGEGNQTSSDVQSQVTGGTATAPTETVESDQQ</sequence>
<dbReference type="PROSITE" id="PS50102">
    <property type="entry name" value="RRM"/>
    <property type="match status" value="2"/>
</dbReference>
<dbReference type="GO" id="GO:0003729">
    <property type="term" value="F:mRNA binding"/>
    <property type="evidence" value="ECO:0007669"/>
    <property type="project" value="TreeGrafter"/>
</dbReference>
<dbReference type="SMART" id="SM00360">
    <property type="entry name" value="RRM"/>
    <property type="match status" value="2"/>
</dbReference>
<keyword evidence="2 3" id="KW-0694">RNA-binding</keyword>
<evidence type="ECO:0000259" key="5">
    <source>
        <dbReference type="PROSITE" id="PS50102"/>
    </source>
</evidence>
<accession>A0A6V7NLQ5</accession>
<dbReference type="PANTHER" id="PTHR48032">
    <property type="entry name" value="RNA-BINDING PROTEIN MUSASHI HOMOLOG RBP6"/>
    <property type="match status" value="1"/>
</dbReference>
<feature type="compositionally biased region" description="Basic and acidic residues" evidence="4">
    <location>
        <begin position="372"/>
        <end position="413"/>
    </location>
</feature>
<evidence type="ECO:0000313" key="6">
    <source>
        <dbReference type="EMBL" id="CAD1819531.1"/>
    </source>
</evidence>
<feature type="domain" description="RRM" evidence="5">
    <location>
        <begin position="136"/>
        <end position="213"/>
    </location>
</feature>
<name>A0A6V7NLQ5_ANACO</name>
<evidence type="ECO:0000256" key="3">
    <source>
        <dbReference type="PROSITE-ProRule" id="PRU00176"/>
    </source>
</evidence>
<proteinExistence type="predicted"/>
<feature type="compositionally biased region" description="Basic and acidic residues" evidence="4">
    <location>
        <begin position="434"/>
        <end position="443"/>
    </location>
</feature>
<evidence type="ECO:0000256" key="2">
    <source>
        <dbReference type="ARBA" id="ARBA00022884"/>
    </source>
</evidence>